<proteinExistence type="predicted"/>
<keyword evidence="2" id="KW-0131">Cell cycle</keyword>
<dbReference type="EMBL" id="UOEY01000132">
    <property type="protein sequence ID" value="VAW41634.1"/>
    <property type="molecule type" value="Genomic_DNA"/>
</dbReference>
<dbReference type="Pfam" id="PF13174">
    <property type="entry name" value="TPR_6"/>
    <property type="match status" value="2"/>
</dbReference>
<evidence type="ECO:0000256" key="1">
    <source>
        <dbReference type="SAM" id="MobiDB-lite"/>
    </source>
</evidence>
<dbReference type="AlphaFoldDB" id="A0A3B0WDC7"/>
<sequence>MKRIRNLVVAGCSVFLLCQCATQDAVQNLGYQLRAVNQKVEDIKSTTVSTIQKRQAGSLSRIDAIQNDVLQLRGSLEENAHQETLFREQSKENLAALQSTVEKYRAENQQRLKLIEERLDRLAFKVGRLSQARIRAAEERAQAAARRAEEARQRTVMAATAAGSVINIVPAGRKVKIGGRRKAARASVSPTAKSSPRKNGVAATAPPVRGMDLFSQAMKQYRAKKYADAYKTFEQVLAGHPKGDKAAETLFFMGECLFARGEYDLAILDYQKVISNHAKNRRTPTALLKQGISFEKLTDRETAKIIYKKLLAEYPK</sequence>
<organism evidence="2">
    <name type="scientific">hydrothermal vent metagenome</name>
    <dbReference type="NCBI Taxonomy" id="652676"/>
    <lineage>
        <taxon>unclassified sequences</taxon>
        <taxon>metagenomes</taxon>
        <taxon>ecological metagenomes</taxon>
    </lineage>
</organism>
<dbReference type="InterPro" id="IPR019734">
    <property type="entry name" value="TPR_rpt"/>
</dbReference>
<evidence type="ECO:0000313" key="2">
    <source>
        <dbReference type="EMBL" id="VAW41634.1"/>
    </source>
</evidence>
<name>A0A3B0WDC7_9ZZZZ</name>
<dbReference type="PROSITE" id="PS50005">
    <property type="entry name" value="TPR"/>
    <property type="match status" value="1"/>
</dbReference>
<dbReference type="SUPFAM" id="SSF48452">
    <property type="entry name" value="TPR-like"/>
    <property type="match status" value="1"/>
</dbReference>
<feature type="region of interest" description="Disordered" evidence="1">
    <location>
        <begin position="180"/>
        <end position="205"/>
    </location>
</feature>
<dbReference type="InterPro" id="IPR011990">
    <property type="entry name" value="TPR-like_helical_dom_sf"/>
</dbReference>
<reference evidence="2" key="1">
    <citation type="submission" date="2018-06" db="EMBL/GenBank/DDBJ databases">
        <authorList>
            <person name="Zhirakovskaya E."/>
        </authorList>
    </citation>
    <scope>NUCLEOTIDE SEQUENCE</scope>
</reference>
<keyword evidence="2" id="KW-0132">Cell division</keyword>
<gene>
    <name evidence="2" type="ORF">MNBD_DELTA04-19</name>
</gene>
<dbReference type="Gene3D" id="1.25.40.10">
    <property type="entry name" value="Tetratricopeptide repeat domain"/>
    <property type="match status" value="1"/>
</dbReference>
<feature type="non-terminal residue" evidence="2">
    <location>
        <position position="316"/>
    </location>
</feature>
<protein>
    <submittedName>
        <fullName evidence="2">Cell division coordinator CpoB</fullName>
    </submittedName>
</protein>
<accession>A0A3B0WDC7</accession>
<dbReference type="SMART" id="SM00028">
    <property type="entry name" value="TPR"/>
    <property type="match status" value="2"/>
</dbReference>
<dbReference type="GO" id="GO:0051301">
    <property type="term" value="P:cell division"/>
    <property type="evidence" value="ECO:0007669"/>
    <property type="project" value="UniProtKB-KW"/>
</dbReference>